<organism evidence="1 2">
    <name type="scientific">Mya arenaria</name>
    <name type="common">Soft-shell clam</name>
    <dbReference type="NCBI Taxonomy" id="6604"/>
    <lineage>
        <taxon>Eukaryota</taxon>
        <taxon>Metazoa</taxon>
        <taxon>Spiralia</taxon>
        <taxon>Lophotrochozoa</taxon>
        <taxon>Mollusca</taxon>
        <taxon>Bivalvia</taxon>
        <taxon>Autobranchia</taxon>
        <taxon>Heteroconchia</taxon>
        <taxon>Euheterodonta</taxon>
        <taxon>Imparidentia</taxon>
        <taxon>Neoheterodontei</taxon>
        <taxon>Myida</taxon>
        <taxon>Myoidea</taxon>
        <taxon>Myidae</taxon>
        <taxon>Mya</taxon>
    </lineage>
</organism>
<evidence type="ECO:0000313" key="2">
    <source>
        <dbReference type="Proteomes" id="UP001164746"/>
    </source>
</evidence>
<proteinExistence type="predicted"/>
<gene>
    <name evidence="1" type="ORF">MAR_034799</name>
</gene>
<accession>A0ABY7EIA4</accession>
<name>A0ABY7EIA4_MYAAR</name>
<dbReference type="EMBL" id="CP111018">
    <property type="protein sequence ID" value="WAR09723.1"/>
    <property type="molecule type" value="Genomic_DNA"/>
</dbReference>
<evidence type="ECO:0000313" key="1">
    <source>
        <dbReference type="EMBL" id="WAR09723.1"/>
    </source>
</evidence>
<keyword evidence="2" id="KW-1185">Reference proteome</keyword>
<sequence length="14" mass="1621">MIKLKMSEAVEKTI</sequence>
<protein>
    <submittedName>
        <fullName evidence="1">Uncharacterized protein</fullName>
    </submittedName>
</protein>
<dbReference type="Proteomes" id="UP001164746">
    <property type="component" value="Chromosome 7"/>
</dbReference>
<reference evidence="1" key="1">
    <citation type="submission" date="2022-11" db="EMBL/GenBank/DDBJ databases">
        <title>Centuries of genome instability and evolution in soft-shell clam transmissible cancer (bioRxiv).</title>
        <authorList>
            <person name="Hart S.F.M."/>
            <person name="Yonemitsu M.A."/>
            <person name="Giersch R.M."/>
            <person name="Beal B.F."/>
            <person name="Arriagada G."/>
            <person name="Davis B.W."/>
            <person name="Ostrander E.A."/>
            <person name="Goff S.P."/>
            <person name="Metzger M.J."/>
        </authorList>
    </citation>
    <scope>NUCLEOTIDE SEQUENCE</scope>
    <source>
        <strain evidence="1">MELC-2E11</strain>
        <tissue evidence="1">Siphon/mantle</tissue>
    </source>
</reference>